<gene>
    <name evidence="1" type="ORF">SDC9_197946</name>
</gene>
<dbReference type="AlphaFoldDB" id="A0A645IGT6"/>
<accession>A0A645IGT6</accession>
<comment type="caution">
    <text evidence="1">The sequence shown here is derived from an EMBL/GenBank/DDBJ whole genome shotgun (WGS) entry which is preliminary data.</text>
</comment>
<evidence type="ECO:0000313" key="1">
    <source>
        <dbReference type="EMBL" id="MPN50320.1"/>
    </source>
</evidence>
<protein>
    <submittedName>
        <fullName evidence="1">Uncharacterized protein</fullName>
    </submittedName>
</protein>
<proteinExistence type="predicted"/>
<reference evidence="1" key="1">
    <citation type="submission" date="2019-08" db="EMBL/GenBank/DDBJ databases">
        <authorList>
            <person name="Kucharzyk K."/>
            <person name="Murdoch R.W."/>
            <person name="Higgins S."/>
            <person name="Loffler F."/>
        </authorList>
    </citation>
    <scope>NUCLEOTIDE SEQUENCE</scope>
</reference>
<organism evidence="1">
    <name type="scientific">bioreactor metagenome</name>
    <dbReference type="NCBI Taxonomy" id="1076179"/>
    <lineage>
        <taxon>unclassified sequences</taxon>
        <taxon>metagenomes</taxon>
        <taxon>ecological metagenomes</taxon>
    </lineage>
</organism>
<dbReference type="EMBL" id="VSSQ01114396">
    <property type="protein sequence ID" value="MPN50320.1"/>
    <property type="molecule type" value="Genomic_DNA"/>
</dbReference>
<name>A0A645IGT6_9ZZZZ</name>
<sequence>MLEDLELMKERMLELVCRLAETEEITEVRKIAAEMEKLLKEK</sequence>